<dbReference type="InterPro" id="IPR027417">
    <property type="entry name" value="P-loop_NTPase"/>
</dbReference>
<accession>R4K669</accession>
<sequence length="593" mass="67467">MKRNKFDVDEDLEIKFSLVHLKRLLKYITVYKTKFLITISIMILAAFVNLLGPYLIKDALDVKIPGKDLKGLIFISIVYLLTLVINNICMKYKIRIMTFVGQNAILNMRKDLFVHLQKLPFQYYDSRPHGKILVRAVNYVNGLSDLLSNGIVNMITDLFTLIFIIMFMLYINIKLTVTCLIGIPVIILVMFLLKNIQRKAWQLLSNKLSNLNAYTHESICGMRVTQCFTREDENLSIFRKLNDDYRKHWIKSVKIQFLMSPVVDNISVIIIAAVYIIGIASIDKDVTIGVLIAFIGYIGRFWTPISNLAGAYNNIINAMSYIERIFETIDEKVIVEDMSNAYELPVIRGNVEFKNVTFAYDESKTILNNISFSVSHGQSIALVGPTGAGKSSIINLISRFYDIQQGEILIDGINIKEVTLNSLRRQMGVMLQDPFIFSGTIKENIRYGRLDDSDEEIVAAAKSVRAHDFIKELKDGYETIVNENGSRFSAGQKQLISFARALLADPKILILDEATSSIDTKTEALLQEGLQKLLKGRTSFIIAHRLSTIKNSDKIMYIDKGQIIESGNHDELINKQGEYYKLYSSQYELFKAI</sequence>
<dbReference type="InterPro" id="IPR017871">
    <property type="entry name" value="ABC_transporter-like_CS"/>
</dbReference>
<keyword evidence="4" id="KW-0547">Nucleotide-binding</keyword>
<name>R4K669_CLOPA</name>
<evidence type="ECO:0000313" key="12">
    <source>
        <dbReference type="Proteomes" id="UP000013523"/>
    </source>
</evidence>
<feature type="domain" description="ABC transmembrane type-1" evidence="10">
    <location>
        <begin position="36"/>
        <end position="317"/>
    </location>
</feature>
<dbReference type="InterPro" id="IPR011527">
    <property type="entry name" value="ABC1_TM_dom"/>
</dbReference>
<dbReference type="Gene3D" id="1.20.1560.10">
    <property type="entry name" value="ABC transporter type 1, transmembrane domain"/>
    <property type="match status" value="1"/>
</dbReference>
<dbReference type="GO" id="GO:0005886">
    <property type="term" value="C:plasma membrane"/>
    <property type="evidence" value="ECO:0007669"/>
    <property type="project" value="UniProtKB-SubCell"/>
</dbReference>
<dbReference type="SUPFAM" id="SSF90123">
    <property type="entry name" value="ABC transporter transmembrane region"/>
    <property type="match status" value="1"/>
</dbReference>
<dbReference type="GO" id="GO:0140359">
    <property type="term" value="F:ABC-type transporter activity"/>
    <property type="evidence" value="ECO:0007669"/>
    <property type="project" value="InterPro"/>
</dbReference>
<keyword evidence="2" id="KW-0813">Transport</keyword>
<dbReference type="eggNOG" id="COG1132">
    <property type="taxonomic scope" value="Bacteria"/>
</dbReference>
<evidence type="ECO:0000313" key="11">
    <source>
        <dbReference type="EMBL" id="AGK98687.1"/>
    </source>
</evidence>
<evidence type="ECO:0000256" key="3">
    <source>
        <dbReference type="ARBA" id="ARBA00022692"/>
    </source>
</evidence>
<dbReference type="HOGENOM" id="CLU_000604_84_6_9"/>
<reference evidence="11 12" key="1">
    <citation type="submission" date="2012-01" db="EMBL/GenBank/DDBJ databases">
        <title>Complete sequence of chromosome of Clostridium pasteurianum BC1.</title>
        <authorList>
            <consortium name="US DOE Joint Genome Institute"/>
            <person name="Lucas S."/>
            <person name="Han J."/>
            <person name="Lapidus A."/>
            <person name="Cheng J.-F."/>
            <person name="Goodwin L."/>
            <person name="Pitluck S."/>
            <person name="Peters L."/>
            <person name="Mikhailova N."/>
            <person name="Teshima H."/>
            <person name="Detter J.C."/>
            <person name="Han C."/>
            <person name="Tapia R."/>
            <person name="Land M."/>
            <person name="Hauser L."/>
            <person name="Kyrpides N."/>
            <person name="Ivanova N."/>
            <person name="Pagani I."/>
            <person name="Dunn J."/>
            <person name="Taghavi S."/>
            <person name="Francis A."/>
            <person name="van der Lelie D."/>
            <person name="Woyke T."/>
        </authorList>
    </citation>
    <scope>NUCLEOTIDE SEQUENCE [LARGE SCALE GENOMIC DNA]</scope>
    <source>
        <strain evidence="11 12">BC1</strain>
    </source>
</reference>
<dbReference type="FunFam" id="3.40.50.300:FF:000287">
    <property type="entry name" value="Multidrug ABC transporter ATP-binding protein"/>
    <property type="match status" value="1"/>
</dbReference>
<dbReference type="Pfam" id="PF00005">
    <property type="entry name" value="ABC_tran"/>
    <property type="match status" value="1"/>
</dbReference>
<feature type="transmembrane region" description="Helical" evidence="8">
    <location>
        <begin position="71"/>
        <end position="89"/>
    </location>
</feature>
<feature type="transmembrane region" description="Helical" evidence="8">
    <location>
        <begin position="257"/>
        <end position="280"/>
    </location>
</feature>
<dbReference type="PANTHER" id="PTHR24221:SF436">
    <property type="entry name" value="LMO0107 PROTEIN"/>
    <property type="match status" value="1"/>
</dbReference>
<dbReference type="PATRIC" id="fig|86416.3.peg.3933"/>
<dbReference type="InterPro" id="IPR003593">
    <property type="entry name" value="AAA+_ATPase"/>
</dbReference>
<keyword evidence="12" id="KW-1185">Reference proteome</keyword>
<dbReference type="InterPro" id="IPR036640">
    <property type="entry name" value="ABC1_TM_sf"/>
</dbReference>
<evidence type="ECO:0000256" key="2">
    <source>
        <dbReference type="ARBA" id="ARBA00022448"/>
    </source>
</evidence>
<comment type="subcellular location">
    <subcellularLocation>
        <location evidence="1">Cell membrane</location>
        <topology evidence="1">Multi-pass membrane protein</topology>
    </subcellularLocation>
</comment>
<gene>
    <name evidence="11" type="ORF">Clopa_3938</name>
</gene>
<dbReference type="SMART" id="SM00382">
    <property type="entry name" value="AAA"/>
    <property type="match status" value="1"/>
</dbReference>
<dbReference type="GO" id="GO:0016887">
    <property type="term" value="F:ATP hydrolysis activity"/>
    <property type="evidence" value="ECO:0007669"/>
    <property type="project" value="InterPro"/>
</dbReference>
<keyword evidence="7 8" id="KW-0472">Membrane</keyword>
<organism evidence="11 12">
    <name type="scientific">Clostridium pasteurianum BC1</name>
    <dbReference type="NCBI Taxonomy" id="86416"/>
    <lineage>
        <taxon>Bacteria</taxon>
        <taxon>Bacillati</taxon>
        <taxon>Bacillota</taxon>
        <taxon>Clostridia</taxon>
        <taxon>Eubacteriales</taxon>
        <taxon>Clostridiaceae</taxon>
        <taxon>Clostridium</taxon>
    </lineage>
</organism>
<evidence type="ECO:0000256" key="6">
    <source>
        <dbReference type="ARBA" id="ARBA00022989"/>
    </source>
</evidence>
<dbReference type="InterPro" id="IPR039421">
    <property type="entry name" value="Type_1_exporter"/>
</dbReference>
<proteinExistence type="predicted"/>
<evidence type="ECO:0000256" key="5">
    <source>
        <dbReference type="ARBA" id="ARBA00022840"/>
    </source>
</evidence>
<dbReference type="RefSeq" id="WP_015616962.1">
    <property type="nucleotide sequence ID" value="NC_021182.1"/>
</dbReference>
<dbReference type="Proteomes" id="UP000013523">
    <property type="component" value="Chromosome"/>
</dbReference>
<dbReference type="SUPFAM" id="SSF52540">
    <property type="entry name" value="P-loop containing nucleoside triphosphate hydrolases"/>
    <property type="match status" value="1"/>
</dbReference>
<dbReference type="CDD" id="cd03254">
    <property type="entry name" value="ABCC_Glucan_exporter_like"/>
    <property type="match status" value="1"/>
</dbReference>
<feature type="transmembrane region" description="Helical" evidence="8">
    <location>
        <begin position="151"/>
        <end position="169"/>
    </location>
</feature>
<protein>
    <submittedName>
        <fullName evidence="11">ABC-type multidrug transport system, ATPase and permease component</fullName>
    </submittedName>
</protein>
<dbReference type="OrthoDB" id="9762778at2"/>
<dbReference type="Gene3D" id="3.40.50.300">
    <property type="entry name" value="P-loop containing nucleotide triphosphate hydrolases"/>
    <property type="match status" value="1"/>
</dbReference>
<dbReference type="PROSITE" id="PS00211">
    <property type="entry name" value="ABC_TRANSPORTER_1"/>
    <property type="match status" value="1"/>
</dbReference>
<dbReference type="KEGG" id="cpas:Clopa_3938"/>
<dbReference type="AlphaFoldDB" id="R4K669"/>
<keyword evidence="5" id="KW-0067">ATP-binding</keyword>
<dbReference type="STRING" id="86416.Clopa_3938"/>
<dbReference type="EMBL" id="CP003261">
    <property type="protein sequence ID" value="AGK98687.1"/>
    <property type="molecule type" value="Genomic_DNA"/>
</dbReference>
<evidence type="ECO:0000256" key="1">
    <source>
        <dbReference type="ARBA" id="ARBA00004651"/>
    </source>
</evidence>
<dbReference type="InterPro" id="IPR003439">
    <property type="entry name" value="ABC_transporter-like_ATP-bd"/>
</dbReference>
<evidence type="ECO:0000259" key="10">
    <source>
        <dbReference type="PROSITE" id="PS50929"/>
    </source>
</evidence>
<dbReference type="PANTHER" id="PTHR24221">
    <property type="entry name" value="ATP-BINDING CASSETTE SUB-FAMILY B"/>
    <property type="match status" value="1"/>
</dbReference>
<evidence type="ECO:0000256" key="7">
    <source>
        <dbReference type="ARBA" id="ARBA00023136"/>
    </source>
</evidence>
<dbReference type="GO" id="GO:0005524">
    <property type="term" value="F:ATP binding"/>
    <property type="evidence" value="ECO:0007669"/>
    <property type="project" value="UniProtKB-KW"/>
</dbReference>
<evidence type="ECO:0000256" key="8">
    <source>
        <dbReference type="SAM" id="Phobius"/>
    </source>
</evidence>
<keyword evidence="3 8" id="KW-0812">Transmembrane</keyword>
<dbReference type="PROSITE" id="PS50929">
    <property type="entry name" value="ABC_TM1F"/>
    <property type="match status" value="1"/>
</dbReference>
<evidence type="ECO:0000256" key="4">
    <source>
        <dbReference type="ARBA" id="ARBA00022741"/>
    </source>
</evidence>
<dbReference type="Pfam" id="PF00664">
    <property type="entry name" value="ABC_membrane"/>
    <property type="match status" value="1"/>
</dbReference>
<keyword evidence="6 8" id="KW-1133">Transmembrane helix</keyword>
<dbReference type="PROSITE" id="PS50893">
    <property type="entry name" value="ABC_TRANSPORTER_2"/>
    <property type="match status" value="1"/>
</dbReference>
<feature type="transmembrane region" description="Helical" evidence="8">
    <location>
        <begin position="175"/>
        <end position="193"/>
    </location>
</feature>
<evidence type="ECO:0000259" key="9">
    <source>
        <dbReference type="PROSITE" id="PS50893"/>
    </source>
</evidence>
<feature type="domain" description="ABC transporter" evidence="9">
    <location>
        <begin position="351"/>
        <end position="585"/>
    </location>
</feature>
<dbReference type="CDD" id="cd18545">
    <property type="entry name" value="ABC_6TM_YknV_like"/>
    <property type="match status" value="1"/>
</dbReference>
<feature type="transmembrane region" description="Helical" evidence="8">
    <location>
        <begin position="286"/>
        <end position="303"/>
    </location>
</feature>
<feature type="transmembrane region" description="Helical" evidence="8">
    <location>
        <begin position="35"/>
        <end position="56"/>
    </location>
</feature>